<evidence type="ECO:0000259" key="3">
    <source>
        <dbReference type="Pfam" id="PF00501"/>
    </source>
</evidence>
<evidence type="ECO:0000313" key="5">
    <source>
        <dbReference type="EMBL" id="TVY50751.1"/>
    </source>
</evidence>
<sequence>MAGSSLTYFTCTLGQAAITENLASSNTKTINDFLESQAQLYPKFPAVGFPVPVPNEGEWRSEVFSFDDLYKGSITVAKELSPYFGHGNIGKPSCVALLCPSSIDLLFTWLALMRIGTAVLLIAPQCQPAAIASLCKSCDASILFHDTSHNDLASSAASLPNSNFTAQVLPWRTLEKDITGIICAINGSNSEFVALYKPSENDTAYIHHSSGTSTGIPKPIPQSHRAAFGVLPRLDGQTSATFTTTPLYHGGIADCFRAWTSNTLIWLFPGETLPITPKNIILSLSTASRAETEASTPPVKYFSSVPYVLQTLAEEPAGLSLLQNMELVGVGGAALSPNIGDHLVNQGVNLVSRFGSAECGFLLSSHRDYAVDTDWQFLRLPSECTSLCFEKIGEENGVLRELVVRKGWPHMAKTKRPDGSYATGDVFEPHPHIKNAWRYHNRSDSQITLLTGKKFDPAPFEDAICSSSNFIRDVVIFGNERQYPGALVFLCRSTGGNEEKEAWNVISRHNNEVEIQSKIDRNMVAWIIADELTPEKSSKGTILRGPTEEKFAAYIKELYEGTSGSPLASNVPDSKVHSLTASIVHEVMGFKIKDDEDFYQNGVDSTKATQIRSKLQTVVKPRSEIREMQDLVERYSHFDSPTAEKQNAVPKTSIAVLTGATGGLGANILDNLLDKSAFSPIICLVRAKDEHEANKKVSANLKARKLSVPALSRLKCVPVSLSRADLGLSPEILEFIRREATCFIHVST</sequence>
<dbReference type="PANTHER" id="PTHR44845">
    <property type="entry name" value="CARRIER DOMAIN-CONTAINING PROTEIN"/>
    <property type="match status" value="1"/>
</dbReference>
<dbReference type="Pfam" id="PF07993">
    <property type="entry name" value="NAD_binding_4"/>
    <property type="match status" value="1"/>
</dbReference>
<dbReference type="InterPro" id="IPR013120">
    <property type="entry name" value="FAR_NAD-bd"/>
</dbReference>
<dbReference type="Gene3D" id="3.40.50.12780">
    <property type="entry name" value="N-terminal domain of ligase-like"/>
    <property type="match status" value="1"/>
</dbReference>
<dbReference type="InterPro" id="IPR036291">
    <property type="entry name" value="NAD(P)-bd_dom_sf"/>
</dbReference>
<evidence type="ECO:0000259" key="4">
    <source>
        <dbReference type="Pfam" id="PF07993"/>
    </source>
</evidence>
<gene>
    <name evidence="5" type="primary">nps10_1</name>
    <name evidence="5" type="ORF">LCER1_G006218</name>
</gene>
<feature type="domain" description="Thioester reductase (TE)" evidence="4">
    <location>
        <begin position="657"/>
        <end position="746"/>
    </location>
</feature>
<dbReference type="Gene3D" id="3.40.50.720">
    <property type="entry name" value="NAD(P)-binding Rossmann-like Domain"/>
    <property type="match status" value="1"/>
</dbReference>
<keyword evidence="1" id="KW-0596">Phosphopantetheine</keyword>
<protein>
    <submittedName>
        <fullName evidence="5">Adenylate-forming reductase Nps10</fullName>
    </submittedName>
</protein>
<evidence type="ECO:0000256" key="2">
    <source>
        <dbReference type="ARBA" id="ARBA00022553"/>
    </source>
</evidence>
<dbReference type="SUPFAM" id="SSF56801">
    <property type="entry name" value="Acetyl-CoA synthetase-like"/>
    <property type="match status" value="1"/>
</dbReference>
<dbReference type="Pfam" id="PF00501">
    <property type="entry name" value="AMP-binding"/>
    <property type="match status" value="1"/>
</dbReference>
<evidence type="ECO:0000313" key="6">
    <source>
        <dbReference type="Proteomes" id="UP000481288"/>
    </source>
</evidence>
<dbReference type="EMBL" id="QGMG01001016">
    <property type="protein sequence ID" value="TVY50751.1"/>
    <property type="molecule type" value="Genomic_DNA"/>
</dbReference>
<evidence type="ECO:0000256" key="1">
    <source>
        <dbReference type="ARBA" id="ARBA00022450"/>
    </source>
</evidence>
<feature type="domain" description="AMP-dependent synthetase/ligase" evidence="3">
    <location>
        <begin position="35"/>
        <end position="366"/>
    </location>
</feature>
<dbReference type="InterPro" id="IPR042099">
    <property type="entry name" value="ANL_N_sf"/>
</dbReference>
<organism evidence="5 6">
    <name type="scientific">Lachnellula cervina</name>
    <dbReference type="NCBI Taxonomy" id="1316786"/>
    <lineage>
        <taxon>Eukaryota</taxon>
        <taxon>Fungi</taxon>
        <taxon>Dikarya</taxon>
        <taxon>Ascomycota</taxon>
        <taxon>Pezizomycotina</taxon>
        <taxon>Leotiomycetes</taxon>
        <taxon>Helotiales</taxon>
        <taxon>Lachnaceae</taxon>
        <taxon>Lachnellula</taxon>
    </lineage>
</organism>
<keyword evidence="2" id="KW-0597">Phosphoprotein</keyword>
<comment type="caution">
    <text evidence="5">The sequence shown here is derived from an EMBL/GenBank/DDBJ whole genome shotgun (WGS) entry which is preliminary data.</text>
</comment>
<dbReference type="SUPFAM" id="SSF51735">
    <property type="entry name" value="NAD(P)-binding Rossmann-fold domains"/>
    <property type="match status" value="1"/>
</dbReference>
<dbReference type="PANTHER" id="PTHR44845:SF6">
    <property type="entry name" value="BETA-ALANINE-ACTIVATING ENZYME"/>
    <property type="match status" value="1"/>
</dbReference>
<dbReference type="AlphaFoldDB" id="A0A7D8YK45"/>
<accession>A0A7D8YK45</accession>
<dbReference type="OrthoDB" id="429813at2759"/>
<keyword evidence="6" id="KW-1185">Reference proteome</keyword>
<dbReference type="InterPro" id="IPR000873">
    <property type="entry name" value="AMP-dep_synth/lig_dom"/>
</dbReference>
<dbReference type="Pfam" id="PF23562">
    <property type="entry name" value="AMP-binding_C_3"/>
    <property type="match status" value="1"/>
</dbReference>
<proteinExistence type="predicted"/>
<name>A0A7D8YK45_9HELO</name>
<reference evidence="5 6" key="1">
    <citation type="submission" date="2018-05" db="EMBL/GenBank/DDBJ databases">
        <title>Whole genome sequencing for identification of molecular markers to develop diagnostic detection tools for the regulated plant pathogen Lachnellula willkommii.</title>
        <authorList>
            <person name="Giroux E."/>
            <person name="Bilodeau G."/>
        </authorList>
    </citation>
    <scope>NUCLEOTIDE SEQUENCE [LARGE SCALE GENOMIC DNA]</scope>
    <source>
        <strain evidence="5 6">CBS 625.97</strain>
    </source>
</reference>
<dbReference type="Proteomes" id="UP000481288">
    <property type="component" value="Unassembled WGS sequence"/>
</dbReference>